<name>A0A6I2UJE2_9FIRM</name>
<comment type="caution">
    <text evidence="1">The sequence shown here is derived from an EMBL/GenBank/DDBJ whole genome shotgun (WGS) entry which is preliminary data.</text>
</comment>
<dbReference type="GeneID" id="96779655"/>
<protein>
    <recommendedName>
        <fullName evidence="3">Phosphodiesterase</fullName>
    </recommendedName>
</protein>
<reference evidence="1 2" key="1">
    <citation type="submission" date="2019-08" db="EMBL/GenBank/DDBJ databases">
        <title>In-depth cultivation of the pig gut microbiome towards novel bacterial diversity and tailored functional studies.</title>
        <authorList>
            <person name="Wylensek D."/>
            <person name="Hitch T.C.A."/>
            <person name="Clavel T."/>
        </authorList>
    </citation>
    <scope>NUCLEOTIDE SEQUENCE [LARGE SCALE GENOMIC DNA]</scope>
    <source>
        <strain evidence="1 2">WCA-693-APC-5D-A</strain>
    </source>
</reference>
<proteinExistence type="predicted"/>
<dbReference type="EMBL" id="VUNR01000030">
    <property type="protein sequence ID" value="MSU09704.1"/>
    <property type="molecule type" value="Genomic_DNA"/>
</dbReference>
<dbReference type="Proteomes" id="UP000433181">
    <property type="component" value="Unassembled WGS sequence"/>
</dbReference>
<dbReference type="GO" id="GO:0006629">
    <property type="term" value="P:lipid metabolic process"/>
    <property type="evidence" value="ECO:0007669"/>
    <property type="project" value="InterPro"/>
</dbReference>
<accession>A0A6I2UJE2</accession>
<dbReference type="RefSeq" id="WP_154407870.1">
    <property type="nucleotide sequence ID" value="NZ_JBJDWX010000051.1"/>
</dbReference>
<gene>
    <name evidence="1" type="ORF">FYJ84_12020</name>
</gene>
<sequence>MKILAHRGAWNVPEEKNTLKSFSCALQNNWGIESDVRDYEGKLVIAHNIADAASPNALDVFELWKKSHGEVFAINIKADGLCGKLKEMLEGNGIKSYFCFDMSVPQMLEYRASGLRYFTRQSEFEKNPVLYEDAAGVWLDAFYDDSWLTNSLIEQHLGNGKEVCLVSPDLHQRDYNAFWQRIYDGDFADKDVYLCTDFPADAQRFFHK</sequence>
<evidence type="ECO:0008006" key="3">
    <source>
        <dbReference type="Google" id="ProtNLM"/>
    </source>
</evidence>
<organism evidence="1 2">
    <name type="scientific">Anaerovibrio slackiae</name>
    <dbReference type="NCBI Taxonomy" id="2652309"/>
    <lineage>
        <taxon>Bacteria</taxon>
        <taxon>Bacillati</taxon>
        <taxon>Bacillota</taxon>
        <taxon>Negativicutes</taxon>
        <taxon>Selenomonadales</taxon>
        <taxon>Selenomonadaceae</taxon>
        <taxon>Anaerovibrio</taxon>
    </lineage>
</organism>
<dbReference type="AlphaFoldDB" id="A0A6I2UJE2"/>
<evidence type="ECO:0000313" key="1">
    <source>
        <dbReference type="EMBL" id="MSU09704.1"/>
    </source>
</evidence>
<dbReference type="SUPFAM" id="SSF51695">
    <property type="entry name" value="PLC-like phosphodiesterases"/>
    <property type="match status" value="1"/>
</dbReference>
<dbReference type="GO" id="GO:0008081">
    <property type="term" value="F:phosphoric diester hydrolase activity"/>
    <property type="evidence" value="ECO:0007669"/>
    <property type="project" value="InterPro"/>
</dbReference>
<dbReference type="InterPro" id="IPR017946">
    <property type="entry name" value="PLC-like_Pdiesterase_TIM-brl"/>
</dbReference>
<keyword evidence="2" id="KW-1185">Reference proteome</keyword>
<evidence type="ECO:0000313" key="2">
    <source>
        <dbReference type="Proteomes" id="UP000433181"/>
    </source>
</evidence>